<keyword evidence="2" id="KW-0472">Membrane</keyword>
<evidence type="ECO:0000256" key="2">
    <source>
        <dbReference type="SAM" id="Phobius"/>
    </source>
</evidence>
<gene>
    <name evidence="3" type="ORF">RE476_06230</name>
</gene>
<evidence type="ECO:0000313" key="3">
    <source>
        <dbReference type="EMBL" id="WMW23413.1"/>
    </source>
</evidence>
<keyword evidence="1" id="KW-0175">Coiled coil</keyword>
<keyword evidence="2" id="KW-1133">Transmembrane helix</keyword>
<feature type="coiled-coil region" evidence="1">
    <location>
        <begin position="107"/>
        <end position="134"/>
    </location>
</feature>
<dbReference type="GeneID" id="84229721"/>
<evidence type="ECO:0000256" key="1">
    <source>
        <dbReference type="SAM" id="Coils"/>
    </source>
</evidence>
<organism evidence="3 4">
    <name type="scientific">Methanolobus mangrovi</name>
    <dbReference type="NCBI Taxonomy" id="3072977"/>
    <lineage>
        <taxon>Archaea</taxon>
        <taxon>Methanobacteriati</taxon>
        <taxon>Methanobacteriota</taxon>
        <taxon>Stenosarchaea group</taxon>
        <taxon>Methanomicrobia</taxon>
        <taxon>Methanosarcinales</taxon>
        <taxon>Methanosarcinaceae</taxon>
        <taxon>Methanolobus</taxon>
    </lineage>
</organism>
<feature type="transmembrane region" description="Helical" evidence="2">
    <location>
        <begin position="21"/>
        <end position="41"/>
    </location>
</feature>
<proteinExistence type="predicted"/>
<reference evidence="3" key="1">
    <citation type="submission" date="2023-08" db="EMBL/GenBank/DDBJ databases">
        <title>Methanolobus mangrovi sp. nov. and Methanolobus sediminis sp. nov, two novel methylotrophic methanogens isolated from mangrove sediments in China.</title>
        <authorList>
            <person name="Zhou J."/>
        </authorList>
    </citation>
    <scope>NUCLEOTIDE SEQUENCE</scope>
    <source>
        <strain evidence="3">FTZ2</strain>
    </source>
</reference>
<dbReference type="EMBL" id="CP133594">
    <property type="protein sequence ID" value="WMW23413.1"/>
    <property type="molecule type" value="Genomic_DNA"/>
</dbReference>
<sequence>MSSIVDRIVPKQRKMSTKVGGLLIIVGETMFLFSLLNFLMITRLQYYSSGDSFMRTLFPHYLFFLAALFIAAFIGMWLTYVYVFPSKQRFAQEQAIKDDRSPLFNKVLDIESDIEELKTAVIELSKKMDQIAEKDNR</sequence>
<accession>A0AA51UHN8</accession>
<protein>
    <submittedName>
        <fullName evidence="3">Uncharacterized protein</fullName>
    </submittedName>
</protein>
<dbReference type="AlphaFoldDB" id="A0AA51UHN8"/>
<dbReference type="RefSeq" id="WP_309309529.1">
    <property type="nucleotide sequence ID" value="NZ_CP133594.1"/>
</dbReference>
<keyword evidence="2" id="KW-0812">Transmembrane</keyword>
<keyword evidence="4" id="KW-1185">Reference proteome</keyword>
<dbReference type="KEGG" id="mmav:RE476_06230"/>
<name>A0AA51UHN8_9EURY</name>
<dbReference type="Proteomes" id="UP001183006">
    <property type="component" value="Chromosome"/>
</dbReference>
<evidence type="ECO:0000313" key="4">
    <source>
        <dbReference type="Proteomes" id="UP001183006"/>
    </source>
</evidence>
<feature type="transmembrane region" description="Helical" evidence="2">
    <location>
        <begin position="61"/>
        <end position="83"/>
    </location>
</feature>